<name>A0ABT1ME23_9BACT</name>
<gene>
    <name evidence="1" type="ORF">NMU02_02045</name>
</gene>
<proteinExistence type="predicted"/>
<evidence type="ECO:0000313" key="2">
    <source>
        <dbReference type="Proteomes" id="UP001205603"/>
    </source>
</evidence>
<protein>
    <submittedName>
        <fullName evidence="1">Winged helix-turn-helix domain-containing protein</fullName>
    </submittedName>
</protein>
<keyword evidence="2" id="KW-1185">Reference proteome</keyword>
<organism evidence="1 2">
    <name type="scientific">Coprobacter tertius</name>
    <dbReference type="NCBI Taxonomy" id="2944915"/>
    <lineage>
        <taxon>Bacteria</taxon>
        <taxon>Pseudomonadati</taxon>
        <taxon>Bacteroidota</taxon>
        <taxon>Bacteroidia</taxon>
        <taxon>Bacteroidales</taxon>
        <taxon>Barnesiellaceae</taxon>
        <taxon>Coprobacter</taxon>
    </lineage>
</organism>
<dbReference type="InterPro" id="IPR019707">
    <property type="entry name" value="DUF2582"/>
</dbReference>
<accession>A0ABT1ME23</accession>
<dbReference type="EMBL" id="JANDHW010000002">
    <property type="protein sequence ID" value="MCP9610872.1"/>
    <property type="molecule type" value="Genomic_DNA"/>
</dbReference>
<sequence length="75" mass="8455">MITCTIGENAGRLWNILNETGEMTISQLMSSLAIDERSLFSAIGWLAREGKIYGREQNGELYFSNQLFEGFINFG</sequence>
<reference evidence="1 2" key="1">
    <citation type="submission" date="2022-07" db="EMBL/GenBank/DDBJ databases">
        <title>Fecal culturing of patients with breast cancer.</title>
        <authorList>
            <person name="Teng N.M.Y."/>
            <person name="Kiu R."/>
            <person name="Evans R."/>
            <person name="Baker D.J."/>
            <person name="Zenner C."/>
            <person name="Robinson S.D."/>
            <person name="Hall L.J."/>
        </authorList>
    </citation>
    <scope>NUCLEOTIDE SEQUENCE [LARGE SCALE GENOMIC DNA]</scope>
    <source>
        <strain evidence="1 2">LH1063</strain>
    </source>
</reference>
<dbReference type="RefSeq" id="WP_255025484.1">
    <property type="nucleotide sequence ID" value="NZ_JANDHW010000002.1"/>
</dbReference>
<comment type="caution">
    <text evidence="1">The sequence shown here is derived from an EMBL/GenBank/DDBJ whole genome shotgun (WGS) entry which is preliminary data.</text>
</comment>
<dbReference type="Pfam" id="PF10771">
    <property type="entry name" value="DUF2582"/>
    <property type="match status" value="1"/>
</dbReference>
<dbReference type="Gene3D" id="1.10.10.10">
    <property type="entry name" value="Winged helix-like DNA-binding domain superfamily/Winged helix DNA-binding domain"/>
    <property type="match status" value="1"/>
</dbReference>
<evidence type="ECO:0000313" key="1">
    <source>
        <dbReference type="EMBL" id="MCP9610872.1"/>
    </source>
</evidence>
<dbReference type="InterPro" id="IPR036388">
    <property type="entry name" value="WH-like_DNA-bd_sf"/>
</dbReference>
<dbReference type="Proteomes" id="UP001205603">
    <property type="component" value="Unassembled WGS sequence"/>
</dbReference>